<dbReference type="PANTHER" id="PTHR16026:SF0">
    <property type="entry name" value="CARTILAGE ACIDIC PROTEIN 1"/>
    <property type="match status" value="1"/>
</dbReference>
<dbReference type="Pfam" id="PF13517">
    <property type="entry name" value="FG-GAP_3"/>
    <property type="match status" value="4"/>
</dbReference>
<gene>
    <name evidence="3" type="ORF">IRI77_17610</name>
</gene>
<evidence type="ECO:0000313" key="3">
    <source>
        <dbReference type="EMBL" id="QOY91689.1"/>
    </source>
</evidence>
<proteinExistence type="predicted"/>
<dbReference type="InterPro" id="IPR013517">
    <property type="entry name" value="FG-GAP"/>
</dbReference>
<evidence type="ECO:0000256" key="1">
    <source>
        <dbReference type="ARBA" id="ARBA00022729"/>
    </source>
</evidence>
<evidence type="ECO:0000313" key="4">
    <source>
        <dbReference type="Proteomes" id="UP000593892"/>
    </source>
</evidence>
<name>A0A7S7SNP4_PALFE</name>
<accession>A0A7S7SNP4</accession>
<sequence>MRAILLLLAAAVAPAPPPEAPLPEFRDVAEAAGLTQVFPNGGMVTKEFIIETTGSGVAFLDYDNDGLPDAFVISGDGALSRLYHNEGSGRFSDATEKMGLSRKGWGQGACAGDYDNDGFVDLFVTYWGQNSLYHNEGGKQFRDVTKEAGLQQDRVRYNTGCAFFDYDRDGRLDLFVANYLKFSFEETPKPGANPYCWYLGLPVNCGPRGLPFDRNILYHANADGTFTDVSAKSGVGLPAQHYALSVVTADFDGDGWPDVFVACDQTPSLLYMNQHDGTFAEEAVLRGAAFDDNGKAMSGMGAIPADYDHSGWLSIFRSNFSDERETLYHNRGQGEFEDITISSGLAHNTRFVGWGPAFLDFDNDGWKDLLLVNGHVFPEIDRKQTDIRFRERRILYRNRRDGKFDDISERAGPGITDLHSSRGVAVADIDNDGVPEILINNQGERPSLLKLSTKPAGNWLSVKLTGVKSNRSAIGARVRVTAGGTTQTDEVRSGGGYISQNDLRLHFGLGTAARAELEIRWPTGKLQTTVVEQVNRTVSIQEAP</sequence>
<dbReference type="Pfam" id="PF07593">
    <property type="entry name" value="UnbV_ASPIC"/>
    <property type="match status" value="1"/>
</dbReference>
<dbReference type="InterPro" id="IPR011519">
    <property type="entry name" value="UnbV_ASPIC"/>
</dbReference>
<dbReference type="Proteomes" id="UP000593892">
    <property type="component" value="Chromosome"/>
</dbReference>
<dbReference type="KEGG" id="pfer:IRI77_17610"/>
<dbReference type="AlphaFoldDB" id="A0A7S7SNP4"/>
<dbReference type="Gene3D" id="2.130.10.130">
    <property type="entry name" value="Integrin alpha, N-terminal"/>
    <property type="match status" value="2"/>
</dbReference>
<keyword evidence="1" id="KW-0732">Signal</keyword>
<dbReference type="InterPro" id="IPR028994">
    <property type="entry name" value="Integrin_alpha_N"/>
</dbReference>
<dbReference type="RefSeq" id="WP_194453343.1">
    <property type="nucleotide sequence ID" value="NZ_CP063849.1"/>
</dbReference>
<dbReference type="InterPro" id="IPR027039">
    <property type="entry name" value="Crtac1"/>
</dbReference>
<organism evidence="3 4">
    <name type="scientific">Paludibaculum fermentans</name>
    <dbReference type="NCBI Taxonomy" id="1473598"/>
    <lineage>
        <taxon>Bacteria</taxon>
        <taxon>Pseudomonadati</taxon>
        <taxon>Acidobacteriota</taxon>
        <taxon>Terriglobia</taxon>
        <taxon>Bryobacterales</taxon>
        <taxon>Bryobacteraceae</taxon>
        <taxon>Paludibaculum</taxon>
    </lineage>
</organism>
<dbReference type="SUPFAM" id="SSF69318">
    <property type="entry name" value="Integrin alpha N-terminal domain"/>
    <property type="match status" value="1"/>
</dbReference>
<keyword evidence="4" id="KW-1185">Reference proteome</keyword>
<dbReference type="EMBL" id="CP063849">
    <property type="protein sequence ID" value="QOY91689.1"/>
    <property type="molecule type" value="Genomic_DNA"/>
</dbReference>
<protein>
    <submittedName>
        <fullName evidence="3">CRTAC1 family protein</fullName>
    </submittedName>
</protein>
<dbReference type="PANTHER" id="PTHR16026">
    <property type="entry name" value="CARTILAGE ACIDIC PROTEIN 1"/>
    <property type="match status" value="1"/>
</dbReference>
<reference evidence="3 4" key="1">
    <citation type="submission" date="2020-10" db="EMBL/GenBank/DDBJ databases">
        <title>Complete genome sequence of Paludibaculum fermentans P105T, a facultatively anaerobic acidobacterium capable of dissimilatory Fe(III) reduction.</title>
        <authorList>
            <person name="Dedysh S.N."/>
            <person name="Beletsky A.V."/>
            <person name="Kulichevskaya I.S."/>
            <person name="Mardanov A.V."/>
            <person name="Ravin N.V."/>
        </authorList>
    </citation>
    <scope>NUCLEOTIDE SEQUENCE [LARGE SCALE GENOMIC DNA]</scope>
    <source>
        <strain evidence="3 4">P105</strain>
    </source>
</reference>
<feature type="domain" description="ASPIC/UnbV" evidence="2">
    <location>
        <begin position="473"/>
        <end position="538"/>
    </location>
</feature>
<evidence type="ECO:0000259" key="2">
    <source>
        <dbReference type="Pfam" id="PF07593"/>
    </source>
</evidence>